<organism evidence="2 3">
    <name type="scientific">Amycolatopsis ultiminotia</name>
    <dbReference type="NCBI Taxonomy" id="543629"/>
    <lineage>
        <taxon>Bacteria</taxon>
        <taxon>Bacillati</taxon>
        <taxon>Actinomycetota</taxon>
        <taxon>Actinomycetes</taxon>
        <taxon>Pseudonocardiales</taxon>
        <taxon>Pseudonocardiaceae</taxon>
        <taxon>Amycolatopsis</taxon>
    </lineage>
</organism>
<accession>A0ABP6VP53</accession>
<dbReference type="EMBL" id="BAAAZN010000004">
    <property type="protein sequence ID" value="GAA3539127.1"/>
    <property type="molecule type" value="Genomic_DNA"/>
</dbReference>
<dbReference type="Pfam" id="PF12706">
    <property type="entry name" value="Lactamase_B_2"/>
    <property type="match status" value="1"/>
</dbReference>
<comment type="caution">
    <text evidence="2">The sequence shown here is derived from an EMBL/GenBank/DDBJ whole genome shotgun (WGS) entry which is preliminary data.</text>
</comment>
<reference evidence="3" key="1">
    <citation type="journal article" date="2019" name="Int. J. Syst. Evol. Microbiol.">
        <title>The Global Catalogue of Microorganisms (GCM) 10K type strain sequencing project: providing services to taxonomists for standard genome sequencing and annotation.</title>
        <authorList>
            <consortium name="The Broad Institute Genomics Platform"/>
            <consortium name="The Broad Institute Genome Sequencing Center for Infectious Disease"/>
            <person name="Wu L."/>
            <person name="Ma J."/>
        </authorList>
    </citation>
    <scope>NUCLEOTIDE SEQUENCE [LARGE SCALE GENOMIC DNA]</scope>
    <source>
        <strain evidence="3">JCM 16898</strain>
    </source>
</reference>
<evidence type="ECO:0000313" key="3">
    <source>
        <dbReference type="Proteomes" id="UP001500689"/>
    </source>
</evidence>
<dbReference type="SMART" id="SM00849">
    <property type="entry name" value="Lactamase_B"/>
    <property type="match status" value="1"/>
</dbReference>
<evidence type="ECO:0000259" key="1">
    <source>
        <dbReference type="SMART" id="SM00849"/>
    </source>
</evidence>
<gene>
    <name evidence="2" type="ORF">GCM10022222_23370</name>
</gene>
<dbReference type="InterPro" id="IPR036866">
    <property type="entry name" value="RibonucZ/Hydroxyglut_hydro"/>
</dbReference>
<dbReference type="PANTHER" id="PTHR46018:SF4">
    <property type="entry name" value="METALLO-HYDROLASE YHFI-RELATED"/>
    <property type="match status" value="1"/>
</dbReference>
<evidence type="ECO:0000313" key="2">
    <source>
        <dbReference type="EMBL" id="GAA3539127.1"/>
    </source>
</evidence>
<feature type="domain" description="Metallo-beta-lactamase" evidence="1">
    <location>
        <begin position="19"/>
        <end position="210"/>
    </location>
</feature>
<dbReference type="CDD" id="cd07716">
    <property type="entry name" value="RNaseZ_short-form-like_MBL-fold"/>
    <property type="match status" value="1"/>
</dbReference>
<name>A0ABP6VP53_9PSEU</name>
<dbReference type="RefSeq" id="WP_344858558.1">
    <property type="nucleotide sequence ID" value="NZ_BAAAZN010000004.1"/>
</dbReference>
<dbReference type="SUPFAM" id="SSF56281">
    <property type="entry name" value="Metallo-hydrolase/oxidoreductase"/>
    <property type="match status" value="1"/>
</dbReference>
<protein>
    <submittedName>
        <fullName evidence="2">MBL fold metallo-hydrolase</fullName>
    </submittedName>
</protein>
<dbReference type="Gene3D" id="3.60.15.10">
    <property type="entry name" value="Ribonuclease Z/Hydroxyacylglutathione hydrolase-like"/>
    <property type="match status" value="1"/>
</dbReference>
<dbReference type="InterPro" id="IPR001279">
    <property type="entry name" value="Metallo-B-lactamas"/>
</dbReference>
<sequence>MPRLTVLGSCGAWPEAGRACAGFLLSHHGFHVVLDLGYGAASRLFQHVAADRIDAVIVTHEHPDHLADVSALGRAWQHATDRRLPLHCTPGTLHRLAAMEPRPHPTEIFDVHELDGETEIGPFRRTTAALPHHVVNRGVRLTTSGYTLAYTGDTGPSPRLAELAQDADVLICEATLQGPPPRDEPRWLMTATEAGRLAATANVGTLLLTHFWPGSDRAISVAEARAEFDGEVQAADEGRTLR</sequence>
<dbReference type="PANTHER" id="PTHR46018">
    <property type="entry name" value="ZINC PHOSPHODIESTERASE ELAC PROTEIN 1"/>
    <property type="match status" value="1"/>
</dbReference>
<keyword evidence="3" id="KW-1185">Reference proteome</keyword>
<dbReference type="Proteomes" id="UP001500689">
    <property type="component" value="Unassembled WGS sequence"/>
</dbReference>
<proteinExistence type="predicted"/>